<reference evidence="11 12" key="1">
    <citation type="journal article" date="2013" name="Genome Biol.">
        <title>Genome of Acanthamoeba castellanii highlights extensive lateral gene transfer and early evolution of tyrosine kinase signaling.</title>
        <authorList>
            <person name="Clarke M."/>
            <person name="Lohan A.J."/>
            <person name="Liu B."/>
            <person name="Lagkouvardos I."/>
            <person name="Roy S."/>
            <person name="Zafar N."/>
            <person name="Bertelli C."/>
            <person name="Schilde C."/>
            <person name="Kianianmomeni A."/>
            <person name="Burglin T.R."/>
            <person name="Frech C."/>
            <person name="Turcotte B."/>
            <person name="Kopec K.O."/>
            <person name="Synnott J.M."/>
            <person name="Choo C."/>
            <person name="Paponov I."/>
            <person name="Finkler A."/>
            <person name="Soon Heng Tan C."/>
            <person name="Hutchins A.P."/>
            <person name="Weinmeier T."/>
            <person name="Rattei T."/>
            <person name="Chu J.S."/>
            <person name="Gimenez G."/>
            <person name="Irimia M."/>
            <person name="Rigden D.J."/>
            <person name="Fitzpatrick D.A."/>
            <person name="Lorenzo-Morales J."/>
            <person name="Bateman A."/>
            <person name="Chiu C.H."/>
            <person name="Tang P."/>
            <person name="Hegemann P."/>
            <person name="Fromm H."/>
            <person name="Raoult D."/>
            <person name="Greub G."/>
            <person name="Miranda-Saavedra D."/>
            <person name="Chen N."/>
            <person name="Nash P."/>
            <person name="Ginger M.L."/>
            <person name="Horn M."/>
            <person name="Schaap P."/>
            <person name="Caler L."/>
            <person name="Loftus B."/>
        </authorList>
    </citation>
    <scope>NUCLEOTIDE SEQUENCE [LARGE SCALE GENOMIC DNA]</scope>
    <source>
        <strain evidence="11 12">Neff</strain>
    </source>
</reference>
<dbReference type="InterPro" id="IPR046342">
    <property type="entry name" value="CBS_dom_sf"/>
</dbReference>
<keyword evidence="3 10" id="KW-0812">Transmembrane</keyword>
<evidence type="ECO:0000256" key="7">
    <source>
        <dbReference type="ARBA" id="ARBA00023136"/>
    </source>
</evidence>
<feature type="transmembrane region" description="Helical" evidence="10">
    <location>
        <begin position="658"/>
        <end position="676"/>
    </location>
</feature>
<keyword evidence="7 10" id="KW-0472">Membrane</keyword>
<feature type="transmembrane region" description="Helical" evidence="10">
    <location>
        <begin position="502"/>
        <end position="523"/>
    </location>
</feature>
<protein>
    <submittedName>
        <fullName evidence="11">Chloride transporter, chloride channel (ClC) subfamily protein</fullName>
    </submittedName>
</protein>
<dbReference type="SUPFAM" id="SSF54631">
    <property type="entry name" value="CBS-domain pair"/>
    <property type="match status" value="1"/>
</dbReference>
<dbReference type="InterPro" id="IPR014743">
    <property type="entry name" value="Cl-channel_core"/>
</dbReference>
<feature type="transmembrane region" description="Helical" evidence="10">
    <location>
        <begin position="406"/>
        <end position="424"/>
    </location>
</feature>
<proteinExistence type="predicted"/>
<dbReference type="OMA" id="EVCCIHP"/>
<dbReference type="GeneID" id="14911969"/>
<evidence type="ECO:0000256" key="5">
    <source>
        <dbReference type="ARBA" id="ARBA00022989"/>
    </source>
</evidence>
<feature type="compositionally biased region" description="Basic and acidic residues" evidence="9">
    <location>
        <begin position="763"/>
        <end position="776"/>
    </location>
</feature>
<dbReference type="Pfam" id="PF00654">
    <property type="entry name" value="Voltage_CLC"/>
    <property type="match status" value="1"/>
</dbReference>
<evidence type="ECO:0000256" key="10">
    <source>
        <dbReference type="SAM" id="Phobius"/>
    </source>
</evidence>
<dbReference type="InterPro" id="IPR050970">
    <property type="entry name" value="Cl_channel_volt-gated"/>
</dbReference>
<name>L8GFQ3_ACACF</name>
<feature type="region of interest" description="Disordered" evidence="9">
    <location>
        <begin position="1"/>
        <end position="22"/>
    </location>
</feature>
<evidence type="ECO:0000256" key="2">
    <source>
        <dbReference type="ARBA" id="ARBA00022448"/>
    </source>
</evidence>
<dbReference type="SUPFAM" id="SSF81340">
    <property type="entry name" value="Clc chloride channel"/>
    <property type="match status" value="1"/>
</dbReference>
<dbReference type="VEuPathDB" id="AmoebaDB:ACA1_257280"/>
<dbReference type="Proteomes" id="UP000011083">
    <property type="component" value="Unassembled WGS sequence"/>
</dbReference>
<accession>L8GFQ3</accession>
<evidence type="ECO:0000256" key="9">
    <source>
        <dbReference type="SAM" id="MobiDB-lite"/>
    </source>
</evidence>
<dbReference type="Gene3D" id="1.10.3080.10">
    <property type="entry name" value="Clc chloride channel"/>
    <property type="match status" value="1"/>
</dbReference>
<evidence type="ECO:0000313" key="11">
    <source>
        <dbReference type="EMBL" id="ELR11548.1"/>
    </source>
</evidence>
<gene>
    <name evidence="11" type="ORF">ACA1_257280</name>
</gene>
<dbReference type="GO" id="GO:0016020">
    <property type="term" value="C:membrane"/>
    <property type="evidence" value="ECO:0007669"/>
    <property type="project" value="UniProtKB-SubCell"/>
</dbReference>
<dbReference type="PANTHER" id="PTHR45720:SF10">
    <property type="entry name" value="CHLORIDE CHANNEL PROTEIN 2"/>
    <property type="match status" value="1"/>
</dbReference>
<evidence type="ECO:0000313" key="12">
    <source>
        <dbReference type="Proteomes" id="UP000011083"/>
    </source>
</evidence>
<keyword evidence="5 10" id="KW-1133">Transmembrane helix</keyword>
<keyword evidence="8" id="KW-0868">Chloride</keyword>
<dbReference type="InterPro" id="IPR001807">
    <property type="entry name" value="ClC"/>
</dbReference>
<feature type="transmembrane region" description="Helical" evidence="10">
    <location>
        <begin position="267"/>
        <end position="291"/>
    </location>
</feature>
<comment type="subcellular location">
    <subcellularLocation>
        <location evidence="1">Membrane</location>
        <topology evidence="1">Multi-pass membrane protein</topology>
    </subcellularLocation>
</comment>
<keyword evidence="4" id="KW-0677">Repeat</keyword>
<feature type="compositionally biased region" description="Acidic residues" evidence="9">
    <location>
        <begin position="82"/>
        <end position="103"/>
    </location>
</feature>
<keyword evidence="2" id="KW-0813">Transport</keyword>
<feature type="region of interest" description="Disordered" evidence="9">
    <location>
        <begin position="757"/>
        <end position="776"/>
    </location>
</feature>
<evidence type="ECO:0000256" key="1">
    <source>
        <dbReference type="ARBA" id="ARBA00004141"/>
    </source>
</evidence>
<evidence type="ECO:0000256" key="4">
    <source>
        <dbReference type="ARBA" id="ARBA00022737"/>
    </source>
</evidence>
<feature type="transmembrane region" description="Helical" evidence="10">
    <location>
        <begin position="224"/>
        <end position="247"/>
    </location>
</feature>
<feature type="transmembrane region" description="Helical" evidence="10">
    <location>
        <begin position="371"/>
        <end position="394"/>
    </location>
</feature>
<feature type="transmembrane region" description="Helical" evidence="10">
    <location>
        <begin position="554"/>
        <end position="574"/>
    </location>
</feature>
<dbReference type="EMBL" id="KB008148">
    <property type="protein sequence ID" value="ELR11548.1"/>
    <property type="molecule type" value="Genomic_DNA"/>
</dbReference>
<dbReference type="PANTHER" id="PTHR45720">
    <property type="entry name" value="CHLORIDE CHANNEL PROTEIN 2"/>
    <property type="match status" value="1"/>
</dbReference>
<dbReference type="PRINTS" id="PR00762">
    <property type="entry name" value="CLCHANNEL"/>
</dbReference>
<feature type="transmembrane region" description="Helical" evidence="10">
    <location>
        <begin position="444"/>
        <end position="466"/>
    </location>
</feature>
<feature type="region of interest" description="Disordered" evidence="9">
    <location>
        <begin position="81"/>
        <end position="108"/>
    </location>
</feature>
<keyword evidence="6" id="KW-0406">Ion transport</keyword>
<organism evidence="11 12">
    <name type="scientific">Acanthamoeba castellanii (strain ATCC 30010 / Neff)</name>
    <dbReference type="NCBI Taxonomy" id="1257118"/>
    <lineage>
        <taxon>Eukaryota</taxon>
        <taxon>Amoebozoa</taxon>
        <taxon>Discosea</taxon>
        <taxon>Longamoebia</taxon>
        <taxon>Centramoebida</taxon>
        <taxon>Acanthamoebidae</taxon>
        <taxon>Acanthamoeba</taxon>
    </lineage>
</organism>
<sequence>MKGLHEELSNLDGGRVLGEDDSATELDSYYTYSSSPAPGMDDNGGAIYGLAGGFLDESGRSYSNLSTRDVEELQRVRVAVPEGEEDDAALSDFDSDISDDETATEGVDASSVVEGAMSGGTHVESPARVGGVTLEDIDDLKKSAYELENEFKFDFADNVMPSFVEKKDKDDAVFEKLMKENEGSGGGGISGPIPTPYRRKPVQFNCFDGLIADLKEFLGATPFIWLYLLLLGIITAVIGGMMDWAIIYCHRLRYYLARAPHNYWEDWFMWGSTTLFFTALAIAACQLSPVAQGSGIPEIKCILSGVKLKGLLSFKTLMAKVLSLTFGLSSGLMIGKKGPFVHVSSMIANLLSKVRPFHLIRENPQLYQQMIAVGCGMGVSSNFGAPIGGVLFSIEVTSTYYPVRNYLLTFQCAVISAIAYQFVSWQSATAPTNFPRDCWVYTELLFHGALGVVCGLGSAALVKLICQIILKRRWFAGMAGPGKGSAFLVWRAKIVKWLSHPYVYSLWVILGTAIITFPGNFYFMSLPGLSSLKEMIWLGPLDTRPGGAKDWDTHFPVVVSILLFTVSRFFGLAFSASMPIACGLYAPALIVGAGVGRATGELLKGVFPDGLAFFPQDKVYEILPATYAVIGASAFAAGMSHTLSSAIIIMEITGQMHLLSPIILATSIAFMVSRAFTPSIYDAVTKIKGLPYLPDLEHSMFDMTADDIMERNPLSIPINASPPKVAKIMRKYKDKPTFPVIDAEVAHVAGLREAEGPDPLAGDIHHRTGRWTEHRL</sequence>
<evidence type="ECO:0000256" key="8">
    <source>
        <dbReference type="ARBA" id="ARBA00023214"/>
    </source>
</evidence>
<dbReference type="AlphaFoldDB" id="L8GFQ3"/>
<feature type="transmembrane region" description="Helical" evidence="10">
    <location>
        <begin position="581"/>
        <end position="599"/>
    </location>
</feature>
<evidence type="ECO:0000256" key="3">
    <source>
        <dbReference type="ARBA" id="ARBA00022692"/>
    </source>
</evidence>
<keyword evidence="12" id="KW-1185">Reference proteome</keyword>
<dbReference type="STRING" id="1257118.L8GFQ3"/>
<dbReference type="OrthoDB" id="4564at2759"/>
<dbReference type="KEGG" id="acan:ACA1_257280"/>
<dbReference type="RefSeq" id="XP_004333561.1">
    <property type="nucleotide sequence ID" value="XM_004333513.1"/>
</dbReference>
<evidence type="ECO:0000256" key="6">
    <source>
        <dbReference type="ARBA" id="ARBA00023065"/>
    </source>
</evidence>
<dbReference type="GO" id="GO:0005247">
    <property type="term" value="F:voltage-gated chloride channel activity"/>
    <property type="evidence" value="ECO:0007669"/>
    <property type="project" value="TreeGrafter"/>
</dbReference>